<organism evidence="1 2">
    <name type="scientific">Trichonephila clavipes</name>
    <name type="common">Golden silk orbweaver</name>
    <name type="synonym">Nephila clavipes</name>
    <dbReference type="NCBI Taxonomy" id="2585209"/>
    <lineage>
        <taxon>Eukaryota</taxon>
        <taxon>Metazoa</taxon>
        <taxon>Ecdysozoa</taxon>
        <taxon>Arthropoda</taxon>
        <taxon>Chelicerata</taxon>
        <taxon>Arachnida</taxon>
        <taxon>Araneae</taxon>
        <taxon>Araneomorphae</taxon>
        <taxon>Entelegynae</taxon>
        <taxon>Araneoidea</taxon>
        <taxon>Nephilidae</taxon>
        <taxon>Trichonephila</taxon>
    </lineage>
</organism>
<proteinExistence type="predicted"/>
<protein>
    <submittedName>
        <fullName evidence="1">Uncharacterized protein</fullName>
    </submittedName>
</protein>
<reference evidence="1" key="1">
    <citation type="submission" date="2020-08" db="EMBL/GenBank/DDBJ databases">
        <title>Multicomponent nature underlies the extraordinary mechanical properties of spider dragline silk.</title>
        <authorList>
            <person name="Kono N."/>
            <person name="Nakamura H."/>
            <person name="Mori M."/>
            <person name="Yoshida Y."/>
            <person name="Ohtoshi R."/>
            <person name="Malay A.D."/>
            <person name="Moran D.A.P."/>
            <person name="Tomita M."/>
            <person name="Numata K."/>
            <person name="Arakawa K."/>
        </authorList>
    </citation>
    <scope>NUCLEOTIDE SEQUENCE</scope>
</reference>
<dbReference type="InterPro" id="IPR039972">
    <property type="entry name" value="Sarcoglycan_gamma/delta/zeta"/>
</dbReference>
<dbReference type="GO" id="GO:0016012">
    <property type="term" value="C:sarcoglycan complex"/>
    <property type="evidence" value="ECO:0007669"/>
    <property type="project" value="InterPro"/>
</dbReference>
<accession>A0A8X6RYE7</accession>
<dbReference type="EMBL" id="BMAU01021214">
    <property type="protein sequence ID" value="GFX99681.1"/>
    <property type="molecule type" value="Genomic_DNA"/>
</dbReference>
<sequence>MYRGRFENEVQQGVLHYLTDRGHFAGLQDRTQVLDSQSLKIESAGNVTMKARNRRGFVTNTLSIGEAGLQAVGNYFLIRGTTGNVLLQVDPHEMVVSANHMVVSGK</sequence>
<evidence type="ECO:0000313" key="2">
    <source>
        <dbReference type="Proteomes" id="UP000887159"/>
    </source>
</evidence>
<dbReference type="PANTHER" id="PTHR12939">
    <property type="entry name" value="SARCOGLYCAN"/>
    <property type="match status" value="1"/>
</dbReference>
<dbReference type="PANTHER" id="PTHR12939:SF10">
    <property type="entry name" value="EG:4F1.1 PROTEIN"/>
    <property type="match status" value="1"/>
</dbReference>
<gene>
    <name evidence="1" type="primary">AVEN_275054_1</name>
    <name evidence="1" type="ORF">TNCV_3053381</name>
</gene>
<dbReference type="AlphaFoldDB" id="A0A8X6RYE7"/>
<keyword evidence="2" id="KW-1185">Reference proteome</keyword>
<comment type="caution">
    <text evidence="1">The sequence shown here is derived from an EMBL/GenBank/DDBJ whole genome shotgun (WGS) entry which is preliminary data.</text>
</comment>
<name>A0A8X6RYE7_TRICX</name>
<dbReference type="Proteomes" id="UP000887159">
    <property type="component" value="Unassembled WGS sequence"/>
</dbReference>
<evidence type="ECO:0000313" key="1">
    <source>
        <dbReference type="EMBL" id="GFX99681.1"/>
    </source>
</evidence>